<dbReference type="InterPro" id="IPR023378">
    <property type="entry name" value="YheA/YmcA-like_dom_sf"/>
</dbReference>
<dbReference type="SUPFAM" id="SSF158622">
    <property type="entry name" value="YheA/YmcA-like"/>
    <property type="match status" value="1"/>
</dbReference>
<dbReference type="Proteomes" id="UP000199708">
    <property type="component" value="Unassembled WGS sequence"/>
</dbReference>
<dbReference type="STRING" id="120956.SAMN05421791_102222"/>
<dbReference type="AlphaFoldDB" id="A0A1G7QUA9"/>
<organism evidence="2 3">
    <name type="scientific">Facklamia miroungae</name>
    <dbReference type="NCBI Taxonomy" id="120956"/>
    <lineage>
        <taxon>Bacteria</taxon>
        <taxon>Bacillati</taxon>
        <taxon>Bacillota</taxon>
        <taxon>Bacilli</taxon>
        <taxon>Lactobacillales</taxon>
        <taxon>Aerococcaceae</taxon>
        <taxon>Facklamia</taxon>
    </lineage>
</organism>
<dbReference type="HAMAP" id="MF_01526">
    <property type="entry name" value="UPF0342"/>
    <property type="match status" value="1"/>
</dbReference>
<dbReference type="RefSeq" id="WP_090289303.1">
    <property type="nucleotide sequence ID" value="NZ_FNCK01000002.1"/>
</dbReference>
<name>A0A1G7QUA9_9LACT</name>
<proteinExistence type="inferred from homology"/>
<accession>A0A1G7QUA9</accession>
<dbReference type="Gene3D" id="1.20.1500.10">
    <property type="entry name" value="YheA/YmcA-like"/>
    <property type="match status" value="1"/>
</dbReference>
<evidence type="ECO:0000313" key="2">
    <source>
        <dbReference type="EMBL" id="SDG02095.1"/>
    </source>
</evidence>
<dbReference type="Pfam" id="PF06133">
    <property type="entry name" value="Com_YlbF"/>
    <property type="match status" value="1"/>
</dbReference>
<keyword evidence="3" id="KW-1185">Reference proteome</keyword>
<dbReference type="InterPro" id="IPR010368">
    <property type="entry name" value="Com_YlbF"/>
</dbReference>
<reference evidence="2 3" key="1">
    <citation type="submission" date="2016-10" db="EMBL/GenBank/DDBJ databases">
        <authorList>
            <person name="de Groot N.N."/>
        </authorList>
    </citation>
    <scope>NUCLEOTIDE SEQUENCE [LARGE SCALE GENOMIC DNA]</scope>
    <source>
        <strain evidence="2 3">ATCC BAA-466</strain>
    </source>
</reference>
<gene>
    <name evidence="2" type="ORF">SAMN05421791_102222</name>
</gene>
<comment type="similarity">
    <text evidence="1">Belongs to the UPF0342 family.</text>
</comment>
<sequence>MNINIYDTANTLERELRQLPAYLNVKSALEEIKQNPESNRLFEEFRHVSQSLQTMTEEPSEEKITEVQSLYAKVMENPSIKKLMENEQQLGLLMEEINQIITKPLQELYQAPTE</sequence>
<dbReference type="EMBL" id="FNCK01000002">
    <property type="protein sequence ID" value="SDG02095.1"/>
    <property type="molecule type" value="Genomic_DNA"/>
</dbReference>
<evidence type="ECO:0000313" key="3">
    <source>
        <dbReference type="Proteomes" id="UP000199708"/>
    </source>
</evidence>
<protein>
    <recommendedName>
        <fullName evidence="1">UPF0342 protein SAMN05421791_102222</fullName>
    </recommendedName>
</protein>
<dbReference type="OrthoDB" id="9811402at2"/>
<evidence type="ECO:0000256" key="1">
    <source>
        <dbReference type="HAMAP-Rule" id="MF_01526"/>
    </source>
</evidence>